<keyword evidence="1" id="KW-0472">Membrane</keyword>
<keyword evidence="4" id="KW-1185">Reference proteome</keyword>
<name>A0A9Q1HA67_HOLLE</name>
<organism evidence="3 4">
    <name type="scientific">Holothuria leucospilota</name>
    <name type="common">Black long sea cucumber</name>
    <name type="synonym">Mertensiothuria leucospilota</name>
    <dbReference type="NCBI Taxonomy" id="206669"/>
    <lineage>
        <taxon>Eukaryota</taxon>
        <taxon>Metazoa</taxon>
        <taxon>Echinodermata</taxon>
        <taxon>Eleutherozoa</taxon>
        <taxon>Echinozoa</taxon>
        <taxon>Holothuroidea</taxon>
        <taxon>Aspidochirotacea</taxon>
        <taxon>Aspidochirotida</taxon>
        <taxon>Holothuriidae</taxon>
        <taxon>Holothuria</taxon>
    </lineage>
</organism>
<dbReference type="PANTHER" id="PTHR19324:SF33">
    <property type="entry name" value="MUCIN-5AC"/>
    <property type="match status" value="1"/>
</dbReference>
<sequence>MYSRQLFLRLVVDNDGKGILNGSIYALNAPKAGCQESYDDLMYGDLFHFRKREPEYLDKWPSGKYCIYNVGKLEWSYEGNDWSYGKCPNGFEPGESSYPFVALPGGSGTTRYSPLGPYVVHSNHTRIQFCCSENDVREKSTISLPFVKPFYLLPFETKSCQAVKDTTVRLEWIQWPQLYHEYGLHPYVEEGPYGNGTMFFMCYYVPNVNKLILILTYVITIGSPTLSIAFFCWMGWCHRKRLEWSYNRNALLSFFASLTSVTARFKFEHAPCYWQSQVCLVFNLQMVSEFLAKSISLEWTIYCNPAKSSQRSSEKRSANTCKS</sequence>
<evidence type="ECO:0000256" key="1">
    <source>
        <dbReference type="SAM" id="Phobius"/>
    </source>
</evidence>
<dbReference type="AlphaFoldDB" id="A0A9Q1HA67"/>
<dbReference type="Pfam" id="PF16977">
    <property type="entry name" value="ApeC"/>
    <property type="match status" value="1"/>
</dbReference>
<evidence type="ECO:0000313" key="4">
    <source>
        <dbReference type="Proteomes" id="UP001152320"/>
    </source>
</evidence>
<dbReference type="PANTHER" id="PTHR19324">
    <property type="entry name" value="PERFORIN-LIKE PROTEIN 1"/>
    <property type="match status" value="1"/>
</dbReference>
<dbReference type="Proteomes" id="UP001152320">
    <property type="component" value="Chromosome 7"/>
</dbReference>
<evidence type="ECO:0000259" key="2">
    <source>
        <dbReference type="Pfam" id="PF16977"/>
    </source>
</evidence>
<comment type="caution">
    <text evidence="3">The sequence shown here is derived from an EMBL/GenBank/DDBJ whole genome shotgun (WGS) entry which is preliminary data.</text>
</comment>
<feature type="domain" description="Apextrin C-terminal" evidence="2">
    <location>
        <begin position="57"/>
        <end position="204"/>
    </location>
</feature>
<protein>
    <recommendedName>
        <fullName evidence="2">Apextrin C-terminal domain-containing protein</fullName>
    </recommendedName>
</protein>
<keyword evidence="1" id="KW-1133">Transmembrane helix</keyword>
<gene>
    <name evidence="3" type="ORF">HOLleu_16156</name>
</gene>
<accession>A0A9Q1HA67</accession>
<dbReference type="OrthoDB" id="5954510at2759"/>
<reference evidence="3" key="1">
    <citation type="submission" date="2021-10" db="EMBL/GenBank/DDBJ databases">
        <title>Tropical sea cucumber genome reveals ecological adaptation and Cuvierian tubules defense mechanism.</title>
        <authorList>
            <person name="Chen T."/>
        </authorList>
    </citation>
    <scope>NUCLEOTIDE SEQUENCE</scope>
    <source>
        <strain evidence="3">Nanhai2018</strain>
        <tissue evidence="3">Muscle</tissue>
    </source>
</reference>
<dbReference type="InterPro" id="IPR031569">
    <property type="entry name" value="ApeC"/>
</dbReference>
<evidence type="ECO:0000313" key="3">
    <source>
        <dbReference type="EMBL" id="KAJ8038669.1"/>
    </source>
</evidence>
<feature type="transmembrane region" description="Helical" evidence="1">
    <location>
        <begin position="211"/>
        <end position="236"/>
    </location>
</feature>
<keyword evidence="1" id="KW-0812">Transmembrane</keyword>
<dbReference type="EMBL" id="JAIZAY010000007">
    <property type="protein sequence ID" value="KAJ8038669.1"/>
    <property type="molecule type" value="Genomic_DNA"/>
</dbReference>
<proteinExistence type="predicted"/>